<organism evidence="4 5">
    <name type="scientific">Psychrobacillus mangrovi</name>
    <dbReference type="NCBI Taxonomy" id="3117745"/>
    <lineage>
        <taxon>Bacteria</taxon>
        <taxon>Bacillati</taxon>
        <taxon>Bacillota</taxon>
        <taxon>Bacilli</taxon>
        <taxon>Bacillales</taxon>
        <taxon>Bacillaceae</taxon>
        <taxon>Psychrobacillus</taxon>
    </lineage>
</organism>
<dbReference type="SMART" id="SM00460">
    <property type="entry name" value="TGc"/>
    <property type="match status" value="1"/>
</dbReference>
<keyword evidence="2" id="KW-1133">Transmembrane helix</keyword>
<feature type="transmembrane region" description="Helical" evidence="2">
    <location>
        <begin position="197"/>
        <end position="219"/>
    </location>
</feature>
<reference evidence="4 5" key="1">
    <citation type="submission" date="2024-01" db="EMBL/GenBank/DDBJ databases">
        <title>Seven novel Bacillus-like species.</title>
        <authorList>
            <person name="Liu G."/>
        </authorList>
    </citation>
    <scope>NUCLEOTIDE SEQUENCE [LARGE SCALE GENOMIC DNA]</scope>
    <source>
        <strain evidence="4 5">FJAT-51614</strain>
    </source>
</reference>
<dbReference type="InterPro" id="IPR038765">
    <property type="entry name" value="Papain-like_cys_pep_sf"/>
</dbReference>
<keyword evidence="2" id="KW-0472">Membrane</keyword>
<evidence type="ECO:0000313" key="4">
    <source>
        <dbReference type="EMBL" id="MEI4771434.1"/>
    </source>
</evidence>
<accession>A0ABU8F8V4</accession>
<evidence type="ECO:0000256" key="1">
    <source>
        <dbReference type="SAM" id="MobiDB-lite"/>
    </source>
</evidence>
<feature type="transmembrane region" description="Helical" evidence="2">
    <location>
        <begin position="616"/>
        <end position="634"/>
    </location>
</feature>
<dbReference type="Gene3D" id="3.10.620.30">
    <property type="match status" value="1"/>
</dbReference>
<keyword evidence="5" id="KW-1185">Reference proteome</keyword>
<feature type="transmembrane region" description="Helical" evidence="2">
    <location>
        <begin position="38"/>
        <end position="54"/>
    </location>
</feature>
<feature type="transmembrane region" description="Helical" evidence="2">
    <location>
        <begin position="7"/>
        <end position="26"/>
    </location>
</feature>
<feature type="region of interest" description="Disordered" evidence="1">
    <location>
        <begin position="572"/>
        <end position="593"/>
    </location>
</feature>
<feature type="transmembrane region" description="Helical" evidence="2">
    <location>
        <begin position="166"/>
        <end position="185"/>
    </location>
</feature>
<feature type="transmembrane region" description="Helical" evidence="2">
    <location>
        <begin position="140"/>
        <end position="160"/>
    </location>
</feature>
<feature type="domain" description="Transglutaminase-like" evidence="3">
    <location>
        <begin position="479"/>
        <end position="553"/>
    </location>
</feature>
<dbReference type="Pfam" id="PF01841">
    <property type="entry name" value="Transglut_core"/>
    <property type="match status" value="1"/>
</dbReference>
<proteinExistence type="predicted"/>
<dbReference type="EMBL" id="JBAWSY010000020">
    <property type="protein sequence ID" value="MEI4771434.1"/>
    <property type="molecule type" value="Genomic_DNA"/>
</dbReference>
<gene>
    <name evidence="4" type="ORF">WAX74_17545</name>
</gene>
<dbReference type="RefSeq" id="WP_336498987.1">
    <property type="nucleotide sequence ID" value="NZ_JBAWSY010000020.1"/>
</dbReference>
<feature type="transmembrane region" description="Helical" evidence="2">
    <location>
        <begin position="66"/>
        <end position="84"/>
    </location>
</feature>
<dbReference type="PANTHER" id="PTHR42736">
    <property type="entry name" value="PROTEIN-GLUTAMINE GAMMA-GLUTAMYLTRANSFERASE"/>
    <property type="match status" value="1"/>
</dbReference>
<protein>
    <submittedName>
        <fullName evidence="4">Transglutaminase domain-containing protein</fullName>
    </submittedName>
</protein>
<evidence type="ECO:0000256" key="2">
    <source>
        <dbReference type="SAM" id="Phobius"/>
    </source>
</evidence>
<keyword evidence="2" id="KW-0812">Transmembrane</keyword>
<evidence type="ECO:0000259" key="3">
    <source>
        <dbReference type="SMART" id="SM00460"/>
    </source>
</evidence>
<comment type="caution">
    <text evidence="4">The sequence shown here is derived from an EMBL/GenBank/DDBJ whole genome shotgun (WGS) entry which is preliminary data.</text>
</comment>
<dbReference type="InterPro" id="IPR002931">
    <property type="entry name" value="Transglutaminase-like"/>
</dbReference>
<sequence length="734" mass="83827">MNGRLQTSFLSFVIYFFVFILLVEWLKPVIELTDTDHLKLFSLFLALSFLFYYVKLNWKFTIPIKILFISWVLVAIHTDLSFFSSDSLSYLVNTLQENVKFLIFQQWQEVTDSFRTLLFFILLWMTTYLLNYWIRIRKNILLFFVLTVLFITILDTFTSYNGEKSIAIVLISGFIISGLLYAQKVMTENKVQASSKFLFSTVVTLFGLMAVSGAIAYALPKAGPSWPDPVPFLTSSNPLAEGKESGKGGIVTRKVGYGENDEKLGGAFLSDDTPVFTAVVPRKQYWKIETKDTYTSKGWVQSEGEPQITSYEVGTPIVLDIPPGSQEKNALANIEMNQTFNFDFIMQSYGLTNVSTEEPVTLSLDEANQKITSYSNGNLSPLVSYDLLYSEPVYSLKALRGQTEESLNGLTSDFDRYLQLPDTLPTRVRDLAVSITENNNSLYDKAKSIERYFSRNGFRYSQTLSAIPTGDTDYVDQFLFDTKIGYCDNFSTSMVVMLRSLGIPARWVKGFTAGEIVGNNNGVPVYEITNNNAHSWVEAYFPEVGWMNFEPTIGFSNSPNLEFDLDISTSEDDIPVPPAEQKPEKEETDKEKTEVSKAFTEVMKDGLKWISERKALIFWSLFGVLILSLLAYQYRRKWISKVLIPAYRMRKNDWDTFEKMYHSLLKQLSSYGLDKDQGQTLSDYAKSIDTYFGGSHMRKLTQTYEKGFYGDNQDEVDYNLMRESWENLINQLSG</sequence>
<feature type="compositionally biased region" description="Basic and acidic residues" evidence="1">
    <location>
        <begin position="581"/>
        <end position="593"/>
    </location>
</feature>
<feature type="transmembrane region" description="Helical" evidence="2">
    <location>
        <begin position="114"/>
        <end position="133"/>
    </location>
</feature>
<name>A0ABU8F8V4_9BACI</name>
<dbReference type="PANTHER" id="PTHR42736:SF1">
    <property type="entry name" value="PROTEIN-GLUTAMINE GAMMA-GLUTAMYLTRANSFERASE"/>
    <property type="match status" value="1"/>
</dbReference>
<evidence type="ECO:0000313" key="5">
    <source>
        <dbReference type="Proteomes" id="UP001364890"/>
    </source>
</evidence>
<dbReference type="SUPFAM" id="SSF54001">
    <property type="entry name" value="Cysteine proteinases"/>
    <property type="match status" value="1"/>
</dbReference>
<dbReference type="Proteomes" id="UP001364890">
    <property type="component" value="Unassembled WGS sequence"/>
</dbReference>
<dbReference type="InterPro" id="IPR052901">
    <property type="entry name" value="Bact_TGase-like"/>
</dbReference>